<feature type="transmembrane region" description="Helical" evidence="23">
    <location>
        <begin position="1234"/>
        <end position="1254"/>
    </location>
</feature>
<dbReference type="InterPro" id="IPR013083">
    <property type="entry name" value="Znf_RING/FYVE/PHD"/>
</dbReference>
<feature type="transmembrane region" description="Helical" evidence="23">
    <location>
        <begin position="1118"/>
        <end position="1142"/>
    </location>
</feature>
<keyword evidence="9" id="KW-0521">NADP</keyword>
<keyword evidence="3" id="KW-0444">Lipid biosynthesis</keyword>
<feature type="transmembrane region" description="Helical" evidence="23">
    <location>
        <begin position="961"/>
        <end position="984"/>
    </location>
</feature>
<feature type="compositionally biased region" description="Pro residues" evidence="22">
    <location>
        <begin position="108"/>
        <end position="117"/>
    </location>
</feature>
<evidence type="ECO:0000256" key="23">
    <source>
        <dbReference type="SAM" id="Phobius"/>
    </source>
</evidence>
<dbReference type="VEuPathDB" id="FungiDB:P175DRAFT_0501475"/>
<feature type="compositionally biased region" description="Basic residues" evidence="22">
    <location>
        <begin position="800"/>
        <end position="809"/>
    </location>
</feature>
<evidence type="ECO:0000256" key="1">
    <source>
        <dbReference type="ARBA" id="ARBA00004477"/>
    </source>
</evidence>
<evidence type="ECO:0000256" key="17">
    <source>
        <dbReference type="ARBA" id="ARBA00023221"/>
    </source>
</evidence>
<dbReference type="Pfam" id="PF01222">
    <property type="entry name" value="ERG4_ERG24"/>
    <property type="match status" value="1"/>
</dbReference>
<dbReference type="InterPro" id="IPR018083">
    <property type="entry name" value="Sterol_reductase_CS"/>
</dbReference>
<dbReference type="EMBL" id="JYKN01003468">
    <property type="protein sequence ID" value="KKK12430.1"/>
    <property type="molecule type" value="Genomic_DNA"/>
</dbReference>
<keyword evidence="16" id="KW-1207">Sterol metabolism</keyword>
<organism evidence="25 26">
    <name type="scientific">Aspergillus ochraceoroseus</name>
    <dbReference type="NCBI Taxonomy" id="138278"/>
    <lineage>
        <taxon>Eukaryota</taxon>
        <taxon>Fungi</taxon>
        <taxon>Dikarya</taxon>
        <taxon>Ascomycota</taxon>
        <taxon>Pezizomycotina</taxon>
        <taxon>Eurotiomycetes</taxon>
        <taxon>Eurotiomycetidae</taxon>
        <taxon>Eurotiales</taxon>
        <taxon>Aspergillaceae</taxon>
        <taxon>Aspergillus</taxon>
        <taxon>Aspergillus subgen. Nidulantes</taxon>
    </lineage>
</organism>
<dbReference type="Pfam" id="PF00097">
    <property type="entry name" value="zf-C3HC4"/>
    <property type="match status" value="1"/>
</dbReference>
<dbReference type="GO" id="GO:0005789">
    <property type="term" value="C:endoplasmic reticulum membrane"/>
    <property type="evidence" value="ECO:0007669"/>
    <property type="project" value="UniProtKB-SubCell"/>
</dbReference>
<feature type="compositionally biased region" description="Polar residues" evidence="22">
    <location>
        <begin position="87"/>
        <end position="103"/>
    </location>
</feature>
<dbReference type="InterPro" id="IPR029058">
    <property type="entry name" value="AB_hydrolase_fold"/>
</dbReference>
<dbReference type="SUPFAM" id="SSF53474">
    <property type="entry name" value="alpha/beta-Hydrolases"/>
    <property type="match status" value="1"/>
</dbReference>
<keyword evidence="14" id="KW-0443">Lipid metabolism</keyword>
<feature type="region of interest" description="Disordered" evidence="22">
    <location>
        <begin position="357"/>
        <end position="382"/>
    </location>
</feature>
<dbReference type="GO" id="GO:0016787">
    <property type="term" value="F:hydrolase activity"/>
    <property type="evidence" value="ECO:0007669"/>
    <property type="project" value="InterPro"/>
</dbReference>
<evidence type="ECO:0000256" key="15">
    <source>
        <dbReference type="ARBA" id="ARBA00023136"/>
    </source>
</evidence>
<dbReference type="PROSITE" id="PS50089">
    <property type="entry name" value="ZF_RING_2"/>
    <property type="match status" value="1"/>
</dbReference>
<comment type="subcellular location">
    <subcellularLocation>
        <location evidence="1">Endoplasmic reticulum membrane</location>
        <topology evidence="1">Multi-pass membrane protein</topology>
    </subcellularLocation>
</comment>
<feature type="region of interest" description="Disordered" evidence="22">
    <location>
        <begin position="777"/>
        <end position="815"/>
    </location>
</feature>
<evidence type="ECO:0000256" key="9">
    <source>
        <dbReference type="ARBA" id="ARBA00022857"/>
    </source>
</evidence>
<dbReference type="Gene3D" id="3.30.40.10">
    <property type="entry name" value="Zinc/RING finger domain, C3HC4 (zinc finger)"/>
    <property type="match status" value="1"/>
</dbReference>
<evidence type="ECO:0000256" key="16">
    <source>
        <dbReference type="ARBA" id="ARBA00023166"/>
    </source>
</evidence>
<dbReference type="EC" id="1.3.1.71" evidence="19"/>
<dbReference type="GO" id="GO:0008270">
    <property type="term" value="F:zinc ion binding"/>
    <property type="evidence" value="ECO:0007669"/>
    <property type="project" value="UniProtKB-KW"/>
</dbReference>
<feature type="transmembrane region" description="Helical" evidence="23">
    <location>
        <begin position="734"/>
        <end position="754"/>
    </location>
</feature>
<accession>A0A0F8W3E6</accession>
<keyword evidence="6 21" id="KW-0863">Zinc-finger</keyword>
<sequence>MSSNAGQTPTSSKAVNVVNQLVSSSFHSTPAVDSGYQRRVGGSGSFGAGFVSRNISSPRNNQARKSQDKRQRRPRLLDDDLAESAIMRSTTSRKGQTSITHLMNFSLPPRPEYHPPPRNTRRYASWGLGSGYHAMDKARYVHANYRFIVTPNQAYHAQAANADVHLDWDSVLQVLVSAQTQDSSCPICLSTPVSPRMARCGHIFCLPCLIRYMQSTDEESQVPEKKARWKKCPICWDSIYISETRPVRWFSGQEGVLPFEGGDVVLRLMKREPRSTLALPRDGAESLSPEEDIPWYHVAEVSDYSRIMKGGEDYMNSQYDSEIEDLRRQEQEDELLFGAENTWTQKAISAIKDAKRKIEGIGNPPEVSSQPNPSRSPREPIVIQQPPDDVALMYTSQHATKSGKSPSAVSPQLSGTSTALDRTTEAISSISLGATNGIKSKQKDSGPGRDPLPHDRKKGANSSHSPDYPFYFYQALPQFYLSSLDIRILKAAFGDYSLFPATILPRVEHISTGHIVDDELRKRVKYLSHLPQGCEVNFLECDWRDIVMPDILEQFSTEIEKRRKRNRDKEARDEKNRVRAEKEEDEKRWAAARRKRLSMDASDPPFSDRDFQPLASGSAALDLPDLEIGTSSSPPQPSAQFGPLTSPSTSPPGSRTVWGTAAVTPYSASSRVEFPPAVGDGWREGWEDELLAQQERELIAQTALDANSPSSNSSIRFLVFCLFGTIPCSLRRAIALHCATSTPISVSFFLNWLLNIHILTGSYRKVERIGFVETPGRRVTRSSVAPSDEMSDSATETRGRTRSVTRRRTPATPAKVKIEDVSDDEVKPAPTNGHTHTPESKERIIDGWVQGKDPRIDYSGHFEFGGSLGVLSMMIGFPLLMYYMWIGATYYDGKFPRPAEGQSMSEFFAHMGHLVYEGAFPTLKAWAMYWVFFVFEGACYLLLPGITVMGRPLPHLGGKQLPYYCSALWSFWTTIALACALHFTGIFKLYTIIDEFGSLMSVAILSGFLVAFTAYFSALARGAEHRMTGYPIYDFFMGAELNPRMFKLLDFKMFFEVRLPWYILLLVTMGTAARQYEVYGYVSGEVGFLLMAHFLYANACSKGEECIVSTWDMYYEKWGFMLIFWNLAGVPLSYCHCTIYLANHDPATYHWNRYFLILLYVAYLFVYWVWDTTNSQKNRYRQQERGTRVFRKAFPQLPWQTLKDPKTITAADGSKILVDGWYGKARKIHYSCDLYFALNWGLITGFSSPFPWFYPLFFACMISHRALRDIQRCRNKYGEAWTEYEKRVPYLFIPVGFPLLESLGSQQYLTSPAVCLLKAMLIKESYHDVPTTADGNGTMRIYVFHPTVPGYPNARFPGVVVFSEIYQVTGPVERFARQIAGQGYICAAPSSYHEFTGPEALKYNAEDTDKGNLWKISKKIPAYDEDASLCVDYLLSLPTCNGRVGATGMCLGGHLAYRCALDSRVKAAVCYFATDIHSRTLGQGKNDDSLARAEDIKGELLMIFGKNDNHVPPEGRDLIRKTLHEKGVLFSFYEVAWAQHAFIRDELSKGRYDPAITKACFEMLLELFGRTLKLDLGEHDGKKLEIEDVC</sequence>
<evidence type="ECO:0000256" key="7">
    <source>
        <dbReference type="ARBA" id="ARBA00022824"/>
    </source>
</evidence>
<dbReference type="SMART" id="SM00184">
    <property type="entry name" value="RING"/>
    <property type="match status" value="1"/>
</dbReference>
<dbReference type="PROSITE" id="PS01017">
    <property type="entry name" value="STEROL_REDUCT_1"/>
    <property type="match status" value="1"/>
</dbReference>
<dbReference type="InterPro" id="IPR018957">
    <property type="entry name" value="Znf_C3HC4_RING-type"/>
</dbReference>
<feature type="compositionally biased region" description="Polar residues" evidence="22">
    <location>
        <begin position="54"/>
        <end position="64"/>
    </location>
</feature>
<keyword evidence="4 23" id="KW-0812">Transmembrane</keyword>
<keyword evidence="12" id="KW-0560">Oxidoreductase</keyword>
<feature type="compositionally biased region" description="Basic and acidic residues" evidence="22">
    <location>
        <begin position="441"/>
        <end position="454"/>
    </location>
</feature>
<evidence type="ECO:0000256" key="3">
    <source>
        <dbReference type="ARBA" id="ARBA00022516"/>
    </source>
</evidence>
<evidence type="ECO:0000313" key="25">
    <source>
        <dbReference type="EMBL" id="KKK12430.1"/>
    </source>
</evidence>
<dbReference type="PANTHER" id="PTHR47562">
    <property type="match status" value="1"/>
</dbReference>
<feature type="compositionally biased region" description="Basic and acidic residues" evidence="22">
    <location>
        <begin position="567"/>
        <end position="589"/>
    </location>
</feature>
<evidence type="ECO:0000259" key="24">
    <source>
        <dbReference type="PROSITE" id="PS50089"/>
    </source>
</evidence>
<dbReference type="Gene3D" id="1.20.120.1630">
    <property type="match status" value="1"/>
</dbReference>
<evidence type="ECO:0000256" key="4">
    <source>
        <dbReference type="ARBA" id="ARBA00022692"/>
    </source>
</evidence>
<name>A0A0F8W3E6_9EURO</name>
<keyword evidence="13" id="KW-0756">Sterol biosynthesis</keyword>
<keyword evidence="26" id="KW-1185">Reference proteome</keyword>
<keyword evidence="5" id="KW-0479">Metal-binding</keyword>
<evidence type="ECO:0000256" key="14">
    <source>
        <dbReference type="ARBA" id="ARBA00023098"/>
    </source>
</evidence>
<evidence type="ECO:0000256" key="10">
    <source>
        <dbReference type="ARBA" id="ARBA00022955"/>
    </source>
</evidence>
<feature type="compositionally biased region" description="Low complexity" evidence="22">
    <location>
        <begin position="642"/>
        <end position="654"/>
    </location>
</feature>
<evidence type="ECO:0000256" key="6">
    <source>
        <dbReference type="ARBA" id="ARBA00022771"/>
    </source>
</evidence>
<evidence type="ECO:0000256" key="18">
    <source>
        <dbReference type="ARBA" id="ARBA00029435"/>
    </source>
</evidence>
<feature type="transmembrane region" description="Helical" evidence="23">
    <location>
        <begin position="927"/>
        <end position="949"/>
    </location>
</feature>
<feature type="domain" description="RING-type" evidence="24">
    <location>
        <begin position="185"/>
        <end position="235"/>
    </location>
</feature>
<keyword evidence="10" id="KW-0752">Steroid biosynthesis</keyword>
<keyword evidence="7" id="KW-0256">Endoplasmic reticulum</keyword>
<dbReference type="GO" id="GO:0006696">
    <property type="term" value="P:ergosterol biosynthetic process"/>
    <property type="evidence" value="ECO:0007669"/>
    <property type="project" value="UniProtKB-ARBA"/>
</dbReference>
<evidence type="ECO:0000256" key="22">
    <source>
        <dbReference type="SAM" id="MobiDB-lite"/>
    </source>
</evidence>
<evidence type="ECO:0000256" key="21">
    <source>
        <dbReference type="PROSITE-ProRule" id="PRU00175"/>
    </source>
</evidence>
<feature type="transmembrane region" description="Helical" evidence="23">
    <location>
        <begin position="996"/>
        <end position="1018"/>
    </location>
</feature>
<evidence type="ECO:0000256" key="20">
    <source>
        <dbReference type="ARBA" id="ARBA00048918"/>
    </source>
</evidence>
<dbReference type="FunFam" id="1.20.120.1630:FF:000003">
    <property type="entry name" value="C-24(28) sterol reductase"/>
    <property type="match status" value="1"/>
</dbReference>
<keyword evidence="17" id="KW-0753">Steroid metabolism</keyword>
<keyword evidence="11 23" id="KW-1133">Transmembrane helix</keyword>
<evidence type="ECO:0000256" key="19">
    <source>
        <dbReference type="ARBA" id="ARBA00038892"/>
    </source>
</evidence>
<evidence type="ECO:0000256" key="2">
    <source>
        <dbReference type="ARBA" id="ARBA00005402"/>
    </source>
</evidence>
<keyword evidence="8" id="KW-0862">Zinc</keyword>
<feature type="transmembrane region" description="Helical" evidence="23">
    <location>
        <begin position="864"/>
        <end position="885"/>
    </location>
</feature>
<dbReference type="InterPro" id="IPR001171">
    <property type="entry name" value="ERG24_DHCR-like"/>
</dbReference>
<comment type="similarity">
    <text evidence="2">Belongs to the ERG4/ERG24 family.</text>
</comment>
<evidence type="ECO:0000256" key="11">
    <source>
        <dbReference type="ARBA" id="ARBA00022989"/>
    </source>
</evidence>
<dbReference type="CDD" id="cd16536">
    <property type="entry name" value="RING-HC_RNF10"/>
    <property type="match status" value="1"/>
</dbReference>
<dbReference type="InterPro" id="IPR002925">
    <property type="entry name" value="Dienelactn_hydro"/>
</dbReference>
<dbReference type="InterPro" id="IPR017907">
    <property type="entry name" value="Znf_RING_CS"/>
</dbReference>
<dbReference type="OrthoDB" id="5326588at2759"/>
<dbReference type="Pfam" id="PF01738">
    <property type="entry name" value="DLH"/>
    <property type="match status" value="1"/>
</dbReference>
<feature type="region of interest" description="Disordered" evidence="22">
    <location>
        <begin position="47"/>
        <end position="117"/>
    </location>
</feature>
<dbReference type="PROSITE" id="PS00518">
    <property type="entry name" value="ZF_RING_1"/>
    <property type="match status" value="1"/>
</dbReference>
<dbReference type="PANTHER" id="PTHR47562:SF2">
    <property type="entry name" value="CARBOXYMETHYLENEBUTENOLIDASE-RELATED"/>
    <property type="match status" value="1"/>
</dbReference>
<evidence type="ECO:0000256" key="8">
    <source>
        <dbReference type="ARBA" id="ARBA00022833"/>
    </source>
</evidence>
<evidence type="ECO:0000256" key="12">
    <source>
        <dbReference type="ARBA" id="ARBA00023002"/>
    </source>
</evidence>
<comment type="catalytic activity">
    <reaction evidence="20">
        <text>ergosterol + NADP(+) = ergosta-5,7,22,24(28)-tetraen-3beta-ol + NADPH + H(+)</text>
        <dbReference type="Rhea" id="RHEA:18501"/>
        <dbReference type="ChEBI" id="CHEBI:15378"/>
        <dbReference type="ChEBI" id="CHEBI:16933"/>
        <dbReference type="ChEBI" id="CHEBI:18249"/>
        <dbReference type="ChEBI" id="CHEBI:57783"/>
        <dbReference type="ChEBI" id="CHEBI:58349"/>
        <dbReference type="EC" id="1.3.1.71"/>
    </reaction>
    <physiologicalReaction direction="right-to-left" evidence="20">
        <dbReference type="Rhea" id="RHEA:18503"/>
    </physiologicalReaction>
</comment>
<dbReference type="Proteomes" id="UP000034947">
    <property type="component" value="Unassembled WGS sequence"/>
</dbReference>
<evidence type="ECO:0000313" key="26">
    <source>
        <dbReference type="Proteomes" id="UP000034947"/>
    </source>
</evidence>
<dbReference type="SUPFAM" id="SSF57850">
    <property type="entry name" value="RING/U-box"/>
    <property type="match status" value="1"/>
</dbReference>
<feature type="compositionally biased region" description="Polar residues" evidence="22">
    <location>
        <begin position="366"/>
        <end position="375"/>
    </location>
</feature>
<feature type="compositionally biased region" description="Polar residues" evidence="22">
    <location>
        <begin position="396"/>
        <end position="439"/>
    </location>
</feature>
<protein>
    <recommendedName>
        <fullName evidence="19">Delta(24(24(1)))-sterol reductase</fullName>
        <ecNumber evidence="19">1.3.1.71</ecNumber>
    </recommendedName>
</protein>
<evidence type="ECO:0000256" key="5">
    <source>
        <dbReference type="ARBA" id="ARBA00022723"/>
    </source>
</evidence>
<dbReference type="FunFam" id="3.30.40.10:FF:000512">
    <property type="entry name" value="RING finger domain protein"/>
    <property type="match status" value="1"/>
</dbReference>
<proteinExistence type="inferred from homology"/>
<gene>
    <name evidence="25" type="ORF">AOCH_000435</name>
</gene>
<keyword evidence="15 23" id="KW-0472">Membrane</keyword>
<dbReference type="InterPro" id="IPR001841">
    <property type="entry name" value="Znf_RING"/>
</dbReference>
<feature type="transmembrane region" description="Helical" evidence="23">
    <location>
        <begin position="1053"/>
        <end position="1072"/>
    </location>
</feature>
<dbReference type="VEuPathDB" id="FungiDB:P175DRAFT_0509364"/>
<dbReference type="GO" id="GO:0000246">
    <property type="term" value="F:Delta24(24-1) sterol reductase activity"/>
    <property type="evidence" value="ECO:0007669"/>
    <property type="project" value="UniProtKB-EC"/>
</dbReference>
<evidence type="ECO:0000256" key="13">
    <source>
        <dbReference type="ARBA" id="ARBA00023011"/>
    </source>
</evidence>
<reference evidence="25 26" key="1">
    <citation type="submission" date="2015-02" db="EMBL/GenBank/DDBJ databases">
        <title>Draft Genome Sequences of Two Closely-Related Aflatoxigenic Aspergillus Species Obtained from the Cote d'Ivoire.</title>
        <authorList>
            <person name="Moore G.G."/>
            <person name="Beltz S.B."/>
            <person name="Mack B.M."/>
        </authorList>
    </citation>
    <scope>NUCLEOTIDE SEQUENCE [LARGE SCALE GENOMIC DNA]</scope>
    <source>
        <strain evidence="25 26">SRRC1432</strain>
    </source>
</reference>
<comment type="pathway">
    <text evidence="18">Steroid metabolism; ergosterol biosynthesis.</text>
</comment>
<dbReference type="Gene3D" id="3.40.50.1820">
    <property type="entry name" value="alpha/beta hydrolase"/>
    <property type="match status" value="1"/>
</dbReference>
<comment type="caution">
    <text evidence="25">The sequence shown here is derived from an EMBL/GenBank/DDBJ whole genome shotgun (WGS) entry which is preliminary data.</text>
</comment>
<feature type="region of interest" description="Disordered" evidence="22">
    <location>
        <begin position="560"/>
        <end position="656"/>
    </location>
</feature>
<feature type="transmembrane region" description="Helical" evidence="23">
    <location>
        <begin position="1078"/>
        <end position="1097"/>
    </location>
</feature>
<feature type="transmembrane region" description="Helical" evidence="23">
    <location>
        <begin position="1154"/>
        <end position="1170"/>
    </location>
</feature>
<feature type="region of interest" description="Disordered" evidence="22">
    <location>
        <begin position="396"/>
        <end position="463"/>
    </location>
</feature>